<evidence type="ECO:0000256" key="1">
    <source>
        <dbReference type="SAM" id="MobiDB-lite"/>
    </source>
</evidence>
<evidence type="ECO:0000313" key="4">
    <source>
        <dbReference type="Proteomes" id="UP000244193"/>
    </source>
</evidence>
<dbReference type="InterPro" id="IPR011050">
    <property type="entry name" value="Pectin_lyase_fold/virulence"/>
</dbReference>
<organism evidence="3 4">
    <name type="scientific">Flavobacterium magnum</name>
    <dbReference type="NCBI Taxonomy" id="2162713"/>
    <lineage>
        <taxon>Bacteria</taxon>
        <taxon>Pseudomonadati</taxon>
        <taxon>Bacteroidota</taxon>
        <taxon>Flavobacteriia</taxon>
        <taxon>Flavobacteriales</taxon>
        <taxon>Flavobacteriaceae</taxon>
        <taxon>Flavobacterium</taxon>
    </lineage>
</organism>
<evidence type="ECO:0000313" key="3">
    <source>
        <dbReference type="EMBL" id="AWA31471.1"/>
    </source>
</evidence>
<reference evidence="3 4" key="1">
    <citation type="submission" date="2018-04" db="EMBL/GenBank/DDBJ databases">
        <title>Genome sequencing of Flavobacterium sp. HYN0048.</title>
        <authorList>
            <person name="Yi H."/>
            <person name="Baek C."/>
        </authorList>
    </citation>
    <scope>NUCLEOTIDE SEQUENCE [LARGE SCALE GENOMIC DNA]</scope>
    <source>
        <strain evidence="3 4">HYN0048</strain>
    </source>
</reference>
<proteinExistence type="predicted"/>
<keyword evidence="4" id="KW-1185">Reference proteome</keyword>
<accession>A0A2S0RJZ7</accession>
<evidence type="ECO:0008006" key="5">
    <source>
        <dbReference type="Google" id="ProtNLM"/>
    </source>
</evidence>
<protein>
    <recommendedName>
        <fullName evidence="5">Right handed beta helix domain-containing protein</fullName>
    </recommendedName>
</protein>
<feature type="signal peptide" evidence="2">
    <location>
        <begin position="1"/>
        <end position="17"/>
    </location>
</feature>
<dbReference type="Proteomes" id="UP000244193">
    <property type="component" value="Chromosome"/>
</dbReference>
<gene>
    <name evidence="3" type="ORF">HYN48_10270</name>
</gene>
<feature type="chain" id="PRO_5015547821" description="Right handed beta helix domain-containing protein" evidence="2">
    <location>
        <begin position="18"/>
        <end position="518"/>
    </location>
</feature>
<sequence length="518" mass="56583">MRKTVFAAFIIALISLASCRTDFDFQPSTGSLAFSKDTVYLDTVFTDIGSSTYTLKVYNKSNDNISIPTIQLGKGLASKYRITVDGMTGNNGKIFNNVELLAKDSLFIFVETTANIADANPDDFLYTDQIQFGNATDFQKVELVTLIQDAVFLYPQKFEDGTTETLTLGSGENAQQIYGFFLDDNDPVHGNEYQLTNDKPYVIYGYAGVASGKTLNIEAGARLHFHADSGIIVANGATLNVNGNVSSTEALENEVIFEGDRLEPGFSDVPGQWGLVWLTSGSMGHINHLTLKNSVVGFLVENNAGEMSVSNTQIYNNSVAGILARNGNISGENLVINNCGQACFAGTYGGKYNMTHCTFNNDWPTSAQSAVLLNNFIEGADPESNPLTEANFNNCIIYGSNQGELNLLKYDQTQTFNYKFDHCLIRFNNVDNEFTNNPLYNFSDPTLYDGCLIAKTSQQFDPKFFNADNNKLNISPESAAFQTGSTSFSVPVDVNGTVRTSNPPDMGAYQSAAFPEEN</sequence>
<dbReference type="OrthoDB" id="1111178at2"/>
<dbReference type="KEGG" id="fmg:HYN48_10270"/>
<keyword evidence="2" id="KW-0732">Signal</keyword>
<feature type="region of interest" description="Disordered" evidence="1">
    <location>
        <begin position="497"/>
        <end position="518"/>
    </location>
</feature>
<dbReference type="PROSITE" id="PS51257">
    <property type="entry name" value="PROKAR_LIPOPROTEIN"/>
    <property type="match status" value="1"/>
</dbReference>
<name>A0A2S0RJZ7_9FLAO</name>
<dbReference type="EMBL" id="CP028811">
    <property type="protein sequence ID" value="AWA31471.1"/>
    <property type="molecule type" value="Genomic_DNA"/>
</dbReference>
<dbReference type="AlphaFoldDB" id="A0A2S0RJZ7"/>
<dbReference type="SUPFAM" id="SSF51126">
    <property type="entry name" value="Pectin lyase-like"/>
    <property type="match status" value="1"/>
</dbReference>
<evidence type="ECO:0000256" key="2">
    <source>
        <dbReference type="SAM" id="SignalP"/>
    </source>
</evidence>